<evidence type="ECO:0000256" key="1">
    <source>
        <dbReference type="ARBA" id="ARBA00006129"/>
    </source>
</evidence>
<evidence type="ECO:0000259" key="2">
    <source>
        <dbReference type="Pfam" id="PF02543"/>
    </source>
</evidence>
<dbReference type="InterPro" id="IPR003696">
    <property type="entry name" value="Carbtransf_dom"/>
</dbReference>
<evidence type="ECO:0000259" key="3">
    <source>
        <dbReference type="Pfam" id="PF16861"/>
    </source>
</evidence>
<dbReference type="PANTHER" id="PTHR34847:SF1">
    <property type="entry name" value="NODULATION PROTEIN U"/>
    <property type="match status" value="1"/>
</dbReference>
<protein>
    <submittedName>
        <fullName evidence="4">Carbamoyltransferase C-terminal domain-containing protein</fullName>
    </submittedName>
</protein>
<feature type="domain" description="Carbamoyltransferase C-terminal" evidence="3">
    <location>
        <begin position="354"/>
        <end position="517"/>
    </location>
</feature>
<dbReference type="PANTHER" id="PTHR34847">
    <property type="entry name" value="NODULATION PROTEIN U"/>
    <property type="match status" value="1"/>
</dbReference>
<accession>A0ABU8VEH8</accession>
<dbReference type="InterPro" id="IPR031730">
    <property type="entry name" value="Carbam_trans_C"/>
</dbReference>
<organism evidence="4 5">
    <name type="scientific">Variovorax ureilyticus</name>
    <dbReference type="NCBI Taxonomy" id="1836198"/>
    <lineage>
        <taxon>Bacteria</taxon>
        <taxon>Pseudomonadati</taxon>
        <taxon>Pseudomonadota</taxon>
        <taxon>Betaproteobacteria</taxon>
        <taxon>Burkholderiales</taxon>
        <taxon>Comamonadaceae</taxon>
        <taxon>Variovorax</taxon>
    </lineage>
</organism>
<sequence>MEDIKILGINPGHDGAIAYIANGVLEFSFESEKDNGPRYGEVGPRTFLKALEHCSRIPTVIASGGWSAGPDPTGVPIGAGYRGIDPGILSTGRLLGKPVINFSSSHERSHILCAYGLSPFAQGNPCYVLVWEGHIGSFYLVDAQVNVIKLADILTDPGIRYAFLYALADPKFKMHRGAVRLSDAGKLMAIAAYASDTPVPEEGLALVDRILHPSLSANDLFKDDFNFSSYYNCGVTAPKFANLAKLLSDRLYQIFEERIRPLVKDRHPLLISGGCGLNCEWNSRWKASGIFSDVFVPPCTNDSGSAIGTAIDAQLSLTGRAKIQWDVYSGETPIRDLVQCAGFRESIYDAHAVARLLNDGAILGWMQGRHEIGPRSLGARSILAVATSENMLDRLNQVKKRESFRPIAPICLEEKMSDHFYPASPSPYMLEFRRVISKSIPAVTHVDGSARPQSVSARQNARMHELLSATENVSGVPVLCNTSLNFNGSGFLNRLSDLSRFCAQNELDGFVFEDSIFLRANHHGS</sequence>
<dbReference type="Proteomes" id="UP001365846">
    <property type="component" value="Unassembled WGS sequence"/>
</dbReference>
<dbReference type="EMBL" id="JBBKZU010000005">
    <property type="protein sequence ID" value="MEJ8812069.1"/>
    <property type="molecule type" value="Genomic_DNA"/>
</dbReference>
<dbReference type="Gene3D" id="3.30.420.40">
    <property type="match status" value="1"/>
</dbReference>
<dbReference type="Pfam" id="PF02543">
    <property type="entry name" value="Carbam_trans_N"/>
    <property type="match status" value="1"/>
</dbReference>
<dbReference type="RefSeq" id="WP_340357335.1">
    <property type="nucleotide sequence ID" value="NZ_JBBKZU010000005.1"/>
</dbReference>
<keyword evidence="5" id="KW-1185">Reference proteome</keyword>
<evidence type="ECO:0000313" key="5">
    <source>
        <dbReference type="Proteomes" id="UP001365846"/>
    </source>
</evidence>
<comment type="similarity">
    <text evidence="1">Belongs to the NodU/CmcH family.</text>
</comment>
<proteinExistence type="inferred from homology"/>
<dbReference type="InterPro" id="IPR038152">
    <property type="entry name" value="Carbam_trans_C_sf"/>
</dbReference>
<feature type="domain" description="Carbamoyltransferase" evidence="2">
    <location>
        <begin position="103"/>
        <end position="311"/>
    </location>
</feature>
<comment type="caution">
    <text evidence="4">The sequence shown here is derived from an EMBL/GenBank/DDBJ whole genome shotgun (WGS) entry which is preliminary data.</text>
</comment>
<dbReference type="Gene3D" id="3.90.870.20">
    <property type="entry name" value="Carbamoyltransferase, C-terminal domain"/>
    <property type="match status" value="1"/>
</dbReference>
<evidence type="ECO:0000313" key="4">
    <source>
        <dbReference type="EMBL" id="MEJ8812069.1"/>
    </source>
</evidence>
<dbReference type="Pfam" id="PF16861">
    <property type="entry name" value="Carbam_trans_C"/>
    <property type="match status" value="1"/>
</dbReference>
<name>A0ABU8VEH8_9BURK</name>
<dbReference type="InterPro" id="IPR051338">
    <property type="entry name" value="NodU/CmcH_Carbamoyltrnsfr"/>
</dbReference>
<reference evidence="4 5" key="1">
    <citation type="submission" date="2024-03" db="EMBL/GenBank/DDBJ databases">
        <title>Novel species of the genus Variovorax.</title>
        <authorList>
            <person name="Liu Q."/>
            <person name="Xin Y.-H."/>
        </authorList>
    </citation>
    <scope>NUCLEOTIDE SEQUENCE [LARGE SCALE GENOMIC DNA]</scope>
    <source>
        <strain evidence="4 5">KACC 18899</strain>
    </source>
</reference>
<gene>
    <name evidence="4" type="ORF">WKW77_13390</name>
</gene>